<protein>
    <submittedName>
        <fullName evidence="3">DUF418 domain-containing protein</fullName>
    </submittedName>
</protein>
<feature type="transmembrane region" description="Helical" evidence="1">
    <location>
        <begin position="248"/>
        <end position="273"/>
    </location>
</feature>
<feature type="transmembrane region" description="Helical" evidence="1">
    <location>
        <begin position="293"/>
        <end position="315"/>
    </location>
</feature>
<evidence type="ECO:0000259" key="2">
    <source>
        <dbReference type="Pfam" id="PF04235"/>
    </source>
</evidence>
<dbReference type="EMBL" id="JAATEL010000008">
    <property type="protein sequence ID" value="NJP14545.1"/>
    <property type="molecule type" value="Genomic_DNA"/>
</dbReference>
<dbReference type="InterPro" id="IPR052529">
    <property type="entry name" value="Bact_Transport_Assoc"/>
</dbReference>
<comment type="caution">
    <text evidence="3">The sequence shown here is derived from an EMBL/GenBank/DDBJ whole genome shotgun (WGS) entry which is preliminary data.</text>
</comment>
<organism evidence="3 4">
    <name type="scientific">Streptomyces thermoviolaceus subsp. thermoviolaceus</name>
    <dbReference type="NCBI Taxonomy" id="66860"/>
    <lineage>
        <taxon>Bacteria</taxon>
        <taxon>Bacillati</taxon>
        <taxon>Actinomycetota</taxon>
        <taxon>Actinomycetes</taxon>
        <taxon>Kitasatosporales</taxon>
        <taxon>Streptomycetaceae</taxon>
        <taxon>Streptomyces</taxon>
    </lineage>
</organism>
<feature type="transmembrane region" description="Helical" evidence="1">
    <location>
        <begin position="25"/>
        <end position="48"/>
    </location>
</feature>
<dbReference type="PANTHER" id="PTHR30590:SF2">
    <property type="entry name" value="INNER MEMBRANE PROTEIN"/>
    <property type="match status" value="1"/>
</dbReference>
<feature type="transmembrane region" description="Helical" evidence="1">
    <location>
        <begin position="321"/>
        <end position="343"/>
    </location>
</feature>
<keyword evidence="1" id="KW-0812">Transmembrane</keyword>
<feature type="transmembrane region" description="Helical" evidence="1">
    <location>
        <begin position="116"/>
        <end position="138"/>
    </location>
</feature>
<gene>
    <name evidence="3" type="ORF">HCJ95_09615</name>
</gene>
<reference evidence="3 4" key="1">
    <citation type="submission" date="2020-03" db="EMBL/GenBank/DDBJ databases">
        <title>WGS of actinomycetes isolated from Thailand.</title>
        <authorList>
            <person name="Thawai C."/>
        </authorList>
    </citation>
    <scope>NUCLEOTIDE SEQUENCE [LARGE SCALE GENOMIC DNA]</scope>
    <source>
        <strain evidence="3 4">NBRC 13905</strain>
    </source>
</reference>
<feature type="transmembrane region" description="Helical" evidence="1">
    <location>
        <begin position="179"/>
        <end position="198"/>
    </location>
</feature>
<evidence type="ECO:0000256" key="1">
    <source>
        <dbReference type="SAM" id="Phobius"/>
    </source>
</evidence>
<name>A0ABX0YPR1_STRTL</name>
<feature type="transmembrane region" description="Helical" evidence="1">
    <location>
        <begin position="219"/>
        <end position="242"/>
    </location>
</feature>
<keyword evidence="1" id="KW-0472">Membrane</keyword>
<proteinExistence type="predicted"/>
<dbReference type="Pfam" id="PF04235">
    <property type="entry name" value="DUF418"/>
    <property type="match status" value="1"/>
</dbReference>
<keyword evidence="1" id="KW-1133">Transmembrane helix</keyword>
<feature type="domain" description="DUF418" evidence="2">
    <location>
        <begin position="210"/>
        <end position="360"/>
    </location>
</feature>
<evidence type="ECO:0000313" key="3">
    <source>
        <dbReference type="EMBL" id="NJP14545.1"/>
    </source>
</evidence>
<feature type="transmembrane region" description="Helical" evidence="1">
    <location>
        <begin position="69"/>
        <end position="86"/>
    </location>
</feature>
<dbReference type="PANTHER" id="PTHR30590">
    <property type="entry name" value="INNER MEMBRANE PROTEIN"/>
    <property type="match status" value="1"/>
</dbReference>
<sequence>MVNAPVLAGASDLGTQPGAPLADHVAAWLVTALFTTKFYLIFSFLFGYSFTLQMRAAERDHVPFASRHGRRLLGLFLLGLAHAVLLYAGDILMTYAVLGLVLFAVRGLRARTALRAAALLVVFLAAVFLAVGVFVLTLHAPERSAAGVSAAREAAAFRGGPLSVVQANVRAYRDTLGGAILYSAHLFAAFLVGLAAGRHRLLERLDEPTQRTRLVIRRLLRTGVLAGVPGGVFTAMCAYGPLDSRLYYLGQAVDLLTAPALATAYVCAVVTLLQGRFGPRLRRALAPAGRMSLSNYLSQSLVLALIFTGYGLGLYGRVGPAALVAVCLGLYAAQLAFSAWLMARSRYGPAELLLRRITLGRHAWRTARGLVPHREG</sequence>
<dbReference type="InterPro" id="IPR007349">
    <property type="entry name" value="DUF418"/>
</dbReference>
<keyword evidence="4" id="KW-1185">Reference proteome</keyword>
<accession>A0ABX0YPR1</accession>
<dbReference type="Proteomes" id="UP000635996">
    <property type="component" value="Unassembled WGS sequence"/>
</dbReference>
<evidence type="ECO:0000313" key="4">
    <source>
        <dbReference type="Proteomes" id="UP000635996"/>
    </source>
</evidence>
<feature type="transmembrane region" description="Helical" evidence="1">
    <location>
        <begin position="92"/>
        <end position="109"/>
    </location>
</feature>